<gene>
    <name evidence="1" type="ORF">W97_03185</name>
</gene>
<evidence type="ECO:0000313" key="2">
    <source>
        <dbReference type="Proteomes" id="UP000016924"/>
    </source>
</evidence>
<dbReference type="OrthoDB" id="10392881at2759"/>
<proteinExistence type="predicted"/>
<dbReference type="GeneID" id="19900496"/>
<accession>R7YQK1</accession>
<reference evidence="2" key="1">
    <citation type="submission" date="2012-06" db="EMBL/GenBank/DDBJ databases">
        <title>The genome sequence of Coniosporium apollinis CBS 100218.</title>
        <authorList>
            <consortium name="The Broad Institute Genome Sequencing Platform"/>
            <person name="Cuomo C."/>
            <person name="Gorbushina A."/>
            <person name="Noack S."/>
            <person name="Walker B."/>
            <person name="Young S.K."/>
            <person name="Zeng Q."/>
            <person name="Gargeya S."/>
            <person name="Fitzgerald M."/>
            <person name="Haas B."/>
            <person name="Abouelleil A."/>
            <person name="Alvarado L."/>
            <person name="Arachchi H.M."/>
            <person name="Berlin A.M."/>
            <person name="Chapman S.B."/>
            <person name="Goldberg J."/>
            <person name="Griggs A."/>
            <person name="Gujja S."/>
            <person name="Hansen M."/>
            <person name="Howarth C."/>
            <person name="Imamovic A."/>
            <person name="Larimer J."/>
            <person name="McCowan C."/>
            <person name="Montmayeur A."/>
            <person name="Murphy C."/>
            <person name="Neiman D."/>
            <person name="Pearson M."/>
            <person name="Priest M."/>
            <person name="Roberts A."/>
            <person name="Saif S."/>
            <person name="Shea T."/>
            <person name="Sisk P."/>
            <person name="Sykes S."/>
            <person name="Wortman J."/>
            <person name="Nusbaum C."/>
            <person name="Birren B."/>
        </authorList>
    </citation>
    <scope>NUCLEOTIDE SEQUENCE [LARGE SCALE GENOMIC DNA]</scope>
    <source>
        <strain evidence="2">CBS 100218</strain>
    </source>
</reference>
<name>R7YQK1_CONA1</name>
<dbReference type="Proteomes" id="UP000016924">
    <property type="component" value="Unassembled WGS sequence"/>
</dbReference>
<dbReference type="AlphaFoldDB" id="R7YQK1"/>
<sequence length="317" mass="36242">MRMVPSYEVTGKACNPSQLAEFRDALADELDSIISSQFKELRSDLLETSILYVNRQIFYEATEILYRDNLFVFQDPLQGVSHFLGRLPDYATTNLRHLAFLSESRIFDMYGTGRHWYEVTDIIERKLQLQSVDITAPITLSMSLAMCSDYPHFQGFKAQWHWSYIRQLATLLANGSIHTLRIVYPPIVVPLLDKQSTEPIPDESVRHMVAKLVSITIMFRKKFKNLHVIRMLMMPRAEGDEEMESRIRASLDKPDEAQALCAKFGTALEARVPHDFVVTREIHKFSAGPAKRGCKPVLVLRRRGGAIGNSKIGLHME</sequence>
<organism evidence="1 2">
    <name type="scientific">Coniosporium apollinis (strain CBS 100218)</name>
    <name type="common">Rock-inhabiting black yeast</name>
    <dbReference type="NCBI Taxonomy" id="1168221"/>
    <lineage>
        <taxon>Eukaryota</taxon>
        <taxon>Fungi</taxon>
        <taxon>Dikarya</taxon>
        <taxon>Ascomycota</taxon>
        <taxon>Pezizomycotina</taxon>
        <taxon>Dothideomycetes</taxon>
        <taxon>Dothideomycetes incertae sedis</taxon>
        <taxon>Coniosporium</taxon>
    </lineage>
</organism>
<dbReference type="EMBL" id="JH767566">
    <property type="protein sequence ID" value="EON63956.1"/>
    <property type="molecule type" value="Genomic_DNA"/>
</dbReference>
<keyword evidence="2" id="KW-1185">Reference proteome</keyword>
<dbReference type="HOGENOM" id="CLU_877198_0_0_1"/>
<evidence type="ECO:0000313" key="1">
    <source>
        <dbReference type="EMBL" id="EON63956.1"/>
    </source>
</evidence>
<dbReference type="RefSeq" id="XP_007779273.1">
    <property type="nucleotide sequence ID" value="XM_007781083.1"/>
</dbReference>
<protein>
    <submittedName>
        <fullName evidence="1">Uncharacterized protein</fullName>
    </submittedName>
</protein>